<name>A0ABX2A5F5_9MICO</name>
<evidence type="ECO:0000313" key="2">
    <source>
        <dbReference type="Proteomes" id="UP000757540"/>
    </source>
</evidence>
<protein>
    <submittedName>
        <fullName evidence="1">Uncharacterized protein</fullName>
    </submittedName>
</protein>
<accession>A0ABX2A5F5</accession>
<dbReference type="RefSeq" id="WP_171782955.1">
    <property type="nucleotide sequence ID" value="NZ_BAAAML010000002.1"/>
</dbReference>
<keyword evidence="2" id="KW-1185">Reference proteome</keyword>
<comment type="caution">
    <text evidence="1">The sequence shown here is derived from an EMBL/GenBank/DDBJ whole genome shotgun (WGS) entry which is preliminary data.</text>
</comment>
<proteinExistence type="predicted"/>
<dbReference type="EMBL" id="JABEZU010000001">
    <property type="protein sequence ID" value="NOV96826.1"/>
    <property type="molecule type" value="Genomic_DNA"/>
</dbReference>
<organism evidence="1 2">
    <name type="scientific">Isoptericola halotolerans</name>
    <dbReference type="NCBI Taxonomy" id="300560"/>
    <lineage>
        <taxon>Bacteria</taxon>
        <taxon>Bacillati</taxon>
        <taxon>Actinomycetota</taxon>
        <taxon>Actinomycetes</taxon>
        <taxon>Micrococcales</taxon>
        <taxon>Promicromonosporaceae</taxon>
        <taxon>Isoptericola</taxon>
    </lineage>
</organism>
<gene>
    <name evidence="1" type="ORF">HDG69_001379</name>
</gene>
<evidence type="ECO:0000313" key="1">
    <source>
        <dbReference type="EMBL" id="NOV96826.1"/>
    </source>
</evidence>
<sequence>MNNPSQVTRTQADRVAARTTQVVADMRAEVDRLIIDGQHEEAIALAAFADSRERAGARAKVGARIGQA</sequence>
<reference evidence="1 2" key="1">
    <citation type="submission" date="2020-05" db="EMBL/GenBank/DDBJ databases">
        <title>Genomic Encyclopedia of Type Strains, Phase III (KMG-III): the genomes of soil and plant-associated and newly described type strains.</title>
        <authorList>
            <person name="Whitman W."/>
        </authorList>
    </citation>
    <scope>NUCLEOTIDE SEQUENCE [LARGE SCALE GENOMIC DNA]</scope>
    <source>
        <strain evidence="1 2">KCTC 19046</strain>
    </source>
</reference>
<dbReference type="Proteomes" id="UP000757540">
    <property type="component" value="Unassembled WGS sequence"/>
</dbReference>